<proteinExistence type="predicted"/>
<reference evidence="1 2" key="1">
    <citation type="submission" date="2019-07" db="EMBL/GenBank/DDBJ databases">
        <title>Whole genome shotgun sequence of Microvirga aerophila NBRC 106136.</title>
        <authorList>
            <person name="Hosoyama A."/>
            <person name="Uohara A."/>
            <person name="Ohji S."/>
            <person name="Ichikawa N."/>
        </authorList>
    </citation>
    <scope>NUCLEOTIDE SEQUENCE [LARGE SCALE GENOMIC DNA]</scope>
    <source>
        <strain evidence="1 2">NBRC 106136</strain>
    </source>
</reference>
<dbReference type="EMBL" id="BJYU01000060">
    <property type="protein sequence ID" value="GEO16240.1"/>
    <property type="molecule type" value="Genomic_DNA"/>
</dbReference>
<dbReference type="OrthoDB" id="8455046at2"/>
<protein>
    <submittedName>
        <fullName evidence="1">Uncharacterized protein</fullName>
    </submittedName>
</protein>
<dbReference type="Proteomes" id="UP000321085">
    <property type="component" value="Unassembled WGS sequence"/>
</dbReference>
<evidence type="ECO:0000313" key="1">
    <source>
        <dbReference type="EMBL" id="GEO16240.1"/>
    </source>
</evidence>
<dbReference type="RefSeq" id="WP_114188279.1">
    <property type="nucleotide sequence ID" value="NZ_BJYU01000060.1"/>
</dbReference>
<dbReference type="AlphaFoldDB" id="A0A512BWA7"/>
<name>A0A512BWA7_9HYPH</name>
<sequence length="86" mass="9401">MFLPWIKLATDTSLLAMESQSVIMTRLTQIAMGQGSPAEAMLMVTEKVSAFGEAAATIAMGGSAHKVVRGYRRHVKANVRRLKRKP</sequence>
<keyword evidence="2" id="KW-1185">Reference proteome</keyword>
<organism evidence="1 2">
    <name type="scientific">Microvirga aerophila</name>
    <dbReference type="NCBI Taxonomy" id="670291"/>
    <lineage>
        <taxon>Bacteria</taxon>
        <taxon>Pseudomonadati</taxon>
        <taxon>Pseudomonadota</taxon>
        <taxon>Alphaproteobacteria</taxon>
        <taxon>Hyphomicrobiales</taxon>
        <taxon>Methylobacteriaceae</taxon>
        <taxon>Microvirga</taxon>
    </lineage>
</organism>
<comment type="caution">
    <text evidence="1">The sequence shown here is derived from an EMBL/GenBank/DDBJ whole genome shotgun (WGS) entry which is preliminary data.</text>
</comment>
<accession>A0A512BWA7</accession>
<gene>
    <name evidence="1" type="ORF">MAE02_39360</name>
</gene>
<evidence type="ECO:0000313" key="2">
    <source>
        <dbReference type="Proteomes" id="UP000321085"/>
    </source>
</evidence>